<dbReference type="SUPFAM" id="SSF54106">
    <property type="entry name" value="LysM domain"/>
    <property type="match status" value="1"/>
</dbReference>
<name>J9XN37_9HELO</name>
<keyword evidence="1" id="KW-0732">Signal</keyword>
<reference evidence="3" key="1">
    <citation type="submission" date="2012-07" db="EMBL/GenBank/DDBJ databases">
        <title>The Marssonina brunnea LysM effectors prevent chitin-triggered plant immunity.</title>
        <authorList>
            <person name="Jiang C."/>
            <person name="Cheng Q."/>
            <person name="Cao Y."/>
            <person name="Zhu S."/>
            <person name="Tan B."/>
            <person name="Huang M."/>
            <person name="Wu R."/>
            <person name="Zhou Y."/>
            <person name="Zhang S."/>
            <person name="Xu L."/>
        </authorList>
    </citation>
    <scope>NUCLEOTIDE SEQUENCE</scope>
    <source>
        <strain evidence="3">M6</strain>
    </source>
</reference>
<gene>
    <name evidence="3" type="primary">LysM15</name>
</gene>
<dbReference type="KEGG" id="mbe:MBM_09952"/>
<dbReference type="InterPro" id="IPR036779">
    <property type="entry name" value="LysM_dom_sf"/>
</dbReference>
<dbReference type="Gene3D" id="3.10.350.10">
    <property type="entry name" value="LysM domain"/>
    <property type="match status" value="1"/>
</dbReference>
<dbReference type="Pfam" id="PF01476">
    <property type="entry name" value="LysM"/>
    <property type="match status" value="1"/>
</dbReference>
<feature type="chain" id="PRO_5003828164" evidence="1">
    <location>
        <begin position="20"/>
        <end position="144"/>
    </location>
</feature>
<dbReference type="CDD" id="cd00118">
    <property type="entry name" value="LysM"/>
    <property type="match status" value="1"/>
</dbReference>
<dbReference type="InterPro" id="IPR018392">
    <property type="entry name" value="LysM"/>
</dbReference>
<organism evidence="3">
    <name type="scientific">Drepanopeziza brunnea f. sp. 'multigermtubi'</name>
    <dbReference type="NCBI Taxonomy" id="698441"/>
    <lineage>
        <taxon>Eukaryota</taxon>
        <taxon>Fungi</taxon>
        <taxon>Dikarya</taxon>
        <taxon>Ascomycota</taxon>
        <taxon>Pezizomycotina</taxon>
        <taxon>Leotiomycetes</taxon>
        <taxon>Helotiales</taxon>
        <taxon>Drepanopezizaceae</taxon>
        <taxon>Drepanopeziza</taxon>
    </lineage>
</organism>
<proteinExistence type="evidence at transcript level"/>
<dbReference type="RefSeq" id="XP_007297841.1">
    <property type="nucleotide sequence ID" value="XM_007297779.1"/>
</dbReference>
<feature type="domain" description="LysM" evidence="2">
    <location>
        <begin position="94"/>
        <end position="139"/>
    </location>
</feature>
<sequence length="144" mass="15828">MRFNNNFLWLASFLGVATALRRGCRPDTKSDTGAGFYTFTVLDTWISVAGDFCTNQVEMQKMNPGISFEPGDICYVPCKVRTRDCSRIPGSNDGYYTVVEGDEVTPVAEDFCSTVEDLTSNNPDAITSNTLTPGTILKVPCSWN</sequence>
<feature type="signal peptide" evidence="1">
    <location>
        <begin position="1"/>
        <end position="19"/>
    </location>
</feature>
<protein>
    <submittedName>
        <fullName evidence="3">LysM15p</fullName>
    </submittedName>
</protein>
<evidence type="ECO:0000313" key="3">
    <source>
        <dbReference type="EMBL" id="AFS30733.1"/>
    </source>
</evidence>
<evidence type="ECO:0000256" key="1">
    <source>
        <dbReference type="SAM" id="SignalP"/>
    </source>
</evidence>
<dbReference type="EMBL" id="JX294947">
    <property type="protein sequence ID" value="AFS30733.1"/>
    <property type="molecule type" value="mRNA"/>
</dbReference>
<dbReference type="AlphaFoldDB" id="J9XN37"/>
<dbReference type="PROSITE" id="PS51782">
    <property type="entry name" value="LYSM"/>
    <property type="match status" value="1"/>
</dbReference>
<accession>J9XN37</accession>
<evidence type="ECO:0000259" key="2">
    <source>
        <dbReference type="PROSITE" id="PS51782"/>
    </source>
</evidence>